<dbReference type="EMBL" id="JAALDL010000005">
    <property type="protein sequence ID" value="NGN97856.1"/>
    <property type="molecule type" value="Genomic_DNA"/>
</dbReference>
<feature type="signal peptide" evidence="1">
    <location>
        <begin position="1"/>
        <end position="23"/>
    </location>
</feature>
<dbReference type="RefSeq" id="WP_165012994.1">
    <property type="nucleotide sequence ID" value="NZ_JAALDL010000005.1"/>
</dbReference>
<proteinExistence type="predicted"/>
<comment type="caution">
    <text evidence="2">The sequence shown here is derived from an EMBL/GenBank/DDBJ whole genome shotgun (WGS) entry which is preliminary data.</text>
</comment>
<dbReference type="Proteomes" id="UP000473008">
    <property type="component" value="Unassembled WGS sequence"/>
</dbReference>
<protein>
    <submittedName>
        <fullName evidence="2">Uncharacterized protein</fullName>
    </submittedName>
</protein>
<sequence>MRRICKAAVLVVLAGSYSLPAFSSIAAWQFAGTTYDVQWNDNNVEVNLTRDNTVNESIIKAECRSALTLPVRAKTEREIIAAGVITQPRWQNWPFADVSVEIDNLRYSNVTATSATCKGDISISNMEKDLERTAFLYAQFFAETSDWDSLRAVAPKLLKLPEFSNDTAGLITVMLAEIKPEQSRSYYQEYVASNNISRNETKSLLARWLWRSGYLHESLRMVEKCQSDECQYIYENVSIQLLETEANSVDDLGAYLN</sequence>
<feature type="chain" id="PRO_5026693956" evidence="1">
    <location>
        <begin position="24"/>
        <end position="257"/>
    </location>
</feature>
<keyword evidence="3" id="KW-1185">Reference proteome</keyword>
<reference evidence="2 3" key="1">
    <citation type="submission" date="2020-02" db="EMBL/GenBank/DDBJ databases">
        <title>The draft genome of Grimontia sedimenta sp. nov., isolated from benthic sediments near coral reefs south of Kuwait.</title>
        <authorList>
            <person name="Mahmoud H.M."/>
            <person name="Jose L."/>
            <person name="Eapen S."/>
        </authorList>
    </citation>
    <scope>NUCLEOTIDE SEQUENCE [LARGE SCALE GENOMIC DNA]</scope>
    <source>
        <strain evidence="2 3">S25</strain>
    </source>
</reference>
<evidence type="ECO:0000313" key="3">
    <source>
        <dbReference type="Proteomes" id="UP000473008"/>
    </source>
</evidence>
<gene>
    <name evidence="2" type="ORF">G5S52_09355</name>
</gene>
<evidence type="ECO:0000313" key="2">
    <source>
        <dbReference type="EMBL" id="NGN97856.1"/>
    </source>
</evidence>
<accession>A0A6M1RCC4</accession>
<evidence type="ECO:0000256" key="1">
    <source>
        <dbReference type="SAM" id="SignalP"/>
    </source>
</evidence>
<keyword evidence="1" id="KW-0732">Signal</keyword>
<organism evidence="2 3">
    <name type="scientific">Grimontia sedimenti</name>
    <dbReference type="NCBI Taxonomy" id="2711294"/>
    <lineage>
        <taxon>Bacteria</taxon>
        <taxon>Pseudomonadati</taxon>
        <taxon>Pseudomonadota</taxon>
        <taxon>Gammaproteobacteria</taxon>
        <taxon>Vibrionales</taxon>
        <taxon>Vibrionaceae</taxon>
        <taxon>Grimontia</taxon>
    </lineage>
</organism>
<dbReference type="AlphaFoldDB" id="A0A6M1RCC4"/>
<name>A0A6M1RCC4_9GAMM</name>